<dbReference type="Gene3D" id="1.10.287.1490">
    <property type="match status" value="2"/>
</dbReference>
<name>A0AAW0GYK2_9APHY</name>
<dbReference type="PANTHER" id="PTHR23159">
    <property type="entry name" value="CENTROSOMAL PROTEIN 2"/>
    <property type="match status" value="1"/>
</dbReference>
<feature type="coiled-coil region" evidence="1">
    <location>
        <begin position="420"/>
        <end position="758"/>
    </location>
</feature>
<dbReference type="SUPFAM" id="SSF57997">
    <property type="entry name" value="Tropomyosin"/>
    <property type="match status" value="1"/>
</dbReference>
<reference evidence="3 4" key="1">
    <citation type="submission" date="2022-09" db="EMBL/GenBank/DDBJ databases">
        <authorList>
            <person name="Palmer J.M."/>
        </authorList>
    </citation>
    <scope>NUCLEOTIDE SEQUENCE [LARGE SCALE GENOMIC DNA]</scope>
    <source>
        <strain evidence="3 4">DSM 7382</strain>
    </source>
</reference>
<evidence type="ECO:0000313" key="3">
    <source>
        <dbReference type="EMBL" id="KAK7695035.1"/>
    </source>
</evidence>
<dbReference type="EMBL" id="JASBNA010000002">
    <property type="protein sequence ID" value="KAK7695035.1"/>
    <property type="molecule type" value="Genomic_DNA"/>
</dbReference>
<feature type="compositionally biased region" description="Polar residues" evidence="2">
    <location>
        <begin position="388"/>
        <end position="415"/>
    </location>
</feature>
<organism evidence="3 4">
    <name type="scientific">Cerrena zonata</name>
    <dbReference type="NCBI Taxonomy" id="2478898"/>
    <lineage>
        <taxon>Eukaryota</taxon>
        <taxon>Fungi</taxon>
        <taxon>Dikarya</taxon>
        <taxon>Basidiomycota</taxon>
        <taxon>Agaricomycotina</taxon>
        <taxon>Agaricomycetes</taxon>
        <taxon>Polyporales</taxon>
        <taxon>Cerrenaceae</taxon>
        <taxon>Cerrena</taxon>
    </lineage>
</organism>
<keyword evidence="4" id="KW-1185">Reference proteome</keyword>
<feature type="coiled-coil region" evidence="1">
    <location>
        <begin position="787"/>
        <end position="821"/>
    </location>
</feature>
<feature type="coiled-coil region" evidence="1">
    <location>
        <begin position="129"/>
        <end position="254"/>
    </location>
</feature>
<evidence type="ECO:0000256" key="1">
    <source>
        <dbReference type="SAM" id="Coils"/>
    </source>
</evidence>
<gene>
    <name evidence="3" type="ORF">QCA50_002223</name>
</gene>
<feature type="coiled-coil region" evidence="1">
    <location>
        <begin position="286"/>
        <end position="362"/>
    </location>
</feature>
<evidence type="ECO:0000256" key="2">
    <source>
        <dbReference type="SAM" id="MobiDB-lite"/>
    </source>
</evidence>
<sequence length="839" mass="96377">MQVDMDIDESRDAEMEPLSPDVALAHRLTNRLRKERDDALRHYDFLKMEMKFKVESLEKELRDTEAYAKSLENRTPIPSNEYSSTSLYPFRQAALVSSLVLHHIQGEMQWQQDELMSTGESLLTTEWKLRQAEGRLQSKDGALETLQKDNASLQEQLDATEEELSASRNQVRDLTSRIASLEQMTEREKRSHEDIGSSLATVEAELEDVSRNLANAESSRDSLALQVTHLEQDLEKTQAELHHAEARYSELQAQQLSTMSSSGVTRSLRDQILELEQRILRRTEQIGLHQHDIKRLEANLRLQEDRVTEMTAELEVADREREAMIEDCESTREQRNETLKKCEELEESLEAMEGRVGQLEGQRDLEVQSLVEVIMKGASMRRTASKAMLSSLSRHAQAESQAQSHLHAVDSSSSETHSEIKRLQEIVEEKNCALQALESERDKAVANARTASESLQTAHVNSRATTTRFDDLRDENSSLQKEIAHLRTDLQSKENELFSLQQEYESWKLRDAERKADDRSRFEVRIEKLEEECKTLHETYGDLERRHAETSEELKRANEQVDEYVLSTSKRDTLERELRNDSETLRQRYEQETKQLQDELAIARADLEDAKQQHVDLENSHQETLEEISRAKEAIETQLKSATSRLNATLQAEGELGTVRAQYEEQVKDLEERLNMASNDVDSISQDRDQVQEKYEQSSQKLRDVEFQLTELRNRYDSGVKDLRERLAKASADLELALQGQSERDATLRSTIQRLEEEATVSSQKQVSLDAEVITLREQAAHLDTKLAALSGERETLSKEYDELKTQHERILQELSNSKANGDDHLVHLTQEVDSSAQI</sequence>
<dbReference type="PANTHER" id="PTHR23159:SF31">
    <property type="entry name" value="CENTROSOME-ASSOCIATED PROTEIN CEP250 ISOFORM X1"/>
    <property type="match status" value="1"/>
</dbReference>
<protein>
    <submittedName>
        <fullName evidence="3">Uncharacterized protein</fullName>
    </submittedName>
</protein>
<accession>A0AAW0GYK2</accession>
<feature type="region of interest" description="Disordered" evidence="2">
    <location>
        <begin position="386"/>
        <end position="417"/>
    </location>
</feature>
<comment type="caution">
    <text evidence="3">The sequence shown here is derived from an EMBL/GenBank/DDBJ whole genome shotgun (WGS) entry which is preliminary data.</text>
</comment>
<proteinExistence type="predicted"/>
<keyword evidence="1" id="KW-0175">Coiled coil</keyword>
<dbReference type="Proteomes" id="UP001385951">
    <property type="component" value="Unassembled WGS sequence"/>
</dbReference>
<dbReference type="AlphaFoldDB" id="A0AAW0GYK2"/>
<evidence type="ECO:0000313" key="4">
    <source>
        <dbReference type="Proteomes" id="UP001385951"/>
    </source>
</evidence>